<evidence type="ECO:0000313" key="2">
    <source>
        <dbReference type="Proteomes" id="UP000295710"/>
    </source>
</evidence>
<accession>A0A4R4FCX5</accession>
<proteinExistence type="predicted"/>
<reference evidence="1 2" key="1">
    <citation type="journal article" date="2016" name="Nat. Microbiol.">
        <title>The Mouse Intestinal Bacterial Collection (miBC) provides host-specific insight into cultured diversity and functional potential of the gut microbiota.</title>
        <authorList>
            <person name="Lagkouvardos I."/>
            <person name="Pukall R."/>
            <person name="Abt B."/>
            <person name="Foesel B.U."/>
            <person name="Meier-Kolthoff J.P."/>
            <person name="Kumar N."/>
            <person name="Bresciani A."/>
            <person name="Martinez I."/>
            <person name="Just S."/>
            <person name="Ziegler C."/>
            <person name="Brugiroux S."/>
            <person name="Garzetti D."/>
            <person name="Wenning M."/>
            <person name="Bui T.P."/>
            <person name="Wang J."/>
            <person name="Hugenholtz F."/>
            <person name="Plugge C.M."/>
            <person name="Peterson D.A."/>
            <person name="Hornef M.W."/>
            <person name="Baines J.F."/>
            <person name="Smidt H."/>
            <person name="Walter J."/>
            <person name="Kristiansen K."/>
            <person name="Nielsen H.B."/>
            <person name="Haller D."/>
            <person name="Overmann J."/>
            <person name="Stecher B."/>
            <person name="Clavel T."/>
        </authorList>
    </citation>
    <scope>NUCLEOTIDE SEQUENCE [LARGE SCALE GENOMIC DNA]</scope>
    <source>
        <strain evidence="1 2">DSM 28560</strain>
    </source>
</reference>
<dbReference type="AlphaFoldDB" id="A0A4R4FCX5"/>
<organism evidence="1 2">
    <name type="scientific">Extibacter muris</name>
    <dbReference type="NCBI Taxonomy" id="1796622"/>
    <lineage>
        <taxon>Bacteria</taxon>
        <taxon>Bacillati</taxon>
        <taxon>Bacillota</taxon>
        <taxon>Clostridia</taxon>
        <taxon>Lachnospirales</taxon>
        <taxon>Lachnospiraceae</taxon>
        <taxon>Extibacter</taxon>
    </lineage>
</organism>
<dbReference type="EMBL" id="SMMX01000009">
    <property type="protein sequence ID" value="TDA21442.1"/>
    <property type="molecule type" value="Genomic_DNA"/>
</dbReference>
<name>A0A4R4FCX5_9FIRM</name>
<evidence type="ECO:0000313" key="1">
    <source>
        <dbReference type="EMBL" id="TDA21442.1"/>
    </source>
</evidence>
<evidence type="ECO:0008006" key="3">
    <source>
        <dbReference type="Google" id="ProtNLM"/>
    </source>
</evidence>
<dbReference type="RefSeq" id="WP_132278375.1">
    <property type="nucleotide sequence ID" value="NZ_JAOBST010000031.1"/>
</dbReference>
<sequence length="85" mass="9904">MKLYEQYVMGEGSKEAIVDARPAKEQAEAELNRAIADKVAYEKQYRVFCKLLKVSRKEIPLNEIVDCIEQIMVDIDRRTVVKWAK</sequence>
<gene>
    <name evidence="1" type="ORF">E1963_12330</name>
</gene>
<dbReference type="Proteomes" id="UP000295710">
    <property type="component" value="Unassembled WGS sequence"/>
</dbReference>
<keyword evidence="2" id="KW-1185">Reference proteome</keyword>
<comment type="caution">
    <text evidence="1">The sequence shown here is derived from an EMBL/GenBank/DDBJ whole genome shotgun (WGS) entry which is preliminary data.</text>
</comment>
<protein>
    <recommendedName>
        <fullName evidence="3">DUF4368 domain-containing protein</fullName>
    </recommendedName>
</protein>